<reference evidence="2 3" key="1">
    <citation type="submission" date="2019-05" db="EMBL/GenBank/DDBJ databases">
        <authorList>
            <person name="Lee S.D."/>
        </authorList>
    </citation>
    <scope>NUCLEOTIDE SEQUENCE [LARGE SCALE GENOMIC DNA]</scope>
    <source>
        <strain evidence="2 3">C5-26</strain>
    </source>
</reference>
<keyword evidence="1" id="KW-1133">Transmembrane helix</keyword>
<comment type="caution">
    <text evidence="2">The sequence shown here is derived from an EMBL/GenBank/DDBJ whole genome shotgun (WGS) entry which is preliminary data.</text>
</comment>
<organism evidence="2 3">
    <name type="scientific">Leekyejoonella antrihumi</name>
    <dbReference type="NCBI Taxonomy" id="1660198"/>
    <lineage>
        <taxon>Bacteria</taxon>
        <taxon>Bacillati</taxon>
        <taxon>Actinomycetota</taxon>
        <taxon>Actinomycetes</taxon>
        <taxon>Micrococcales</taxon>
        <taxon>Dermacoccaceae</taxon>
        <taxon>Leekyejoonella</taxon>
    </lineage>
</organism>
<keyword evidence="1" id="KW-0812">Transmembrane</keyword>
<evidence type="ECO:0000313" key="3">
    <source>
        <dbReference type="Proteomes" id="UP000320244"/>
    </source>
</evidence>
<name>A0A563E443_9MICO</name>
<feature type="transmembrane region" description="Helical" evidence="1">
    <location>
        <begin position="13"/>
        <end position="32"/>
    </location>
</feature>
<feature type="transmembrane region" description="Helical" evidence="1">
    <location>
        <begin position="107"/>
        <end position="127"/>
    </location>
</feature>
<keyword evidence="3" id="KW-1185">Reference proteome</keyword>
<dbReference type="RefSeq" id="WP_146315821.1">
    <property type="nucleotide sequence ID" value="NZ_VCQV01000006.1"/>
</dbReference>
<feature type="transmembrane region" description="Helical" evidence="1">
    <location>
        <begin position="69"/>
        <end position="87"/>
    </location>
</feature>
<sequence>MNQHHTTTTSARLLTRGLAIAALAGIALVHLVEIPGAFGPMPVLCAMFIALTAGAVVVAAALVHADRRVLWVAAGLTAAGASGGYSLTRLVAVPFDTGDVGNWGEPLGLVSLFVQTCLLLLCGYRLLILRDLPARIDQTGPATRSVSSPG</sequence>
<accession>A0A563E443</accession>
<keyword evidence="1" id="KW-0472">Membrane</keyword>
<dbReference type="Proteomes" id="UP000320244">
    <property type="component" value="Unassembled WGS sequence"/>
</dbReference>
<feature type="transmembrane region" description="Helical" evidence="1">
    <location>
        <begin position="38"/>
        <end position="62"/>
    </location>
</feature>
<proteinExistence type="predicted"/>
<evidence type="ECO:0000313" key="2">
    <source>
        <dbReference type="EMBL" id="TWP37298.1"/>
    </source>
</evidence>
<reference evidence="2 3" key="2">
    <citation type="submission" date="2019-08" db="EMBL/GenBank/DDBJ databases">
        <title>Jejuicoccus antrihumi gen. nov., sp. nov., a new member of the family Dermacoccaceae isolated from a cave.</title>
        <authorList>
            <person name="Schumann P."/>
            <person name="Kim I.S."/>
        </authorList>
    </citation>
    <scope>NUCLEOTIDE SEQUENCE [LARGE SCALE GENOMIC DNA]</scope>
    <source>
        <strain evidence="2 3">C5-26</strain>
    </source>
</reference>
<dbReference type="EMBL" id="VCQV01000006">
    <property type="protein sequence ID" value="TWP37298.1"/>
    <property type="molecule type" value="Genomic_DNA"/>
</dbReference>
<dbReference type="AlphaFoldDB" id="A0A563E443"/>
<protein>
    <submittedName>
        <fullName evidence="2">Uncharacterized protein</fullName>
    </submittedName>
</protein>
<evidence type="ECO:0000256" key="1">
    <source>
        <dbReference type="SAM" id="Phobius"/>
    </source>
</evidence>
<gene>
    <name evidence="2" type="ORF">FGL98_05940</name>
</gene>